<dbReference type="Proteomes" id="UP000828390">
    <property type="component" value="Unassembled WGS sequence"/>
</dbReference>
<accession>A0A9D4D1D3</accession>
<keyword evidence="5" id="KW-1185">Reference proteome</keyword>
<dbReference type="EMBL" id="JAIWYP010000011">
    <property type="protein sequence ID" value="KAH3736860.1"/>
    <property type="molecule type" value="Genomic_DNA"/>
</dbReference>
<dbReference type="PANTHER" id="PTHR15427">
    <property type="entry name" value="EMILIN ELASTIN MICROFIBRIL INTERFACE-LOCATED PROTEIN ELASTIN MICROFIBRIL INTERFACER"/>
    <property type="match status" value="1"/>
</dbReference>
<protein>
    <recommendedName>
        <fullName evidence="3">C1q domain-containing protein</fullName>
    </recommendedName>
</protein>
<dbReference type="GO" id="GO:0005576">
    <property type="term" value="C:extracellular region"/>
    <property type="evidence" value="ECO:0007669"/>
    <property type="project" value="UniProtKB-SubCell"/>
</dbReference>
<gene>
    <name evidence="4" type="ORF">DPMN_043435</name>
</gene>
<dbReference type="Gene3D" id="2.60.120.40">
    <property type="match status" value="1"/>
</dbReference>
<evidence type="ECO:0000256" key="2">
    <source>
        <dbReference type="ARBA" id="ARBA00022525"/>
    </source>
</evidence>
<reference evidence="4" key="1">
    <citation type="journal article" date="2019" name="bioRxiv">
        <title>The Genome of the Zebra Mussel, Dreissena polymorpha: A Resource for Invasive Species Research.</title>
        <authorList>
            <person name="McCartney M.A."/>
            <person name="Auch B."/>
            <person name="Kono T."/>
            <person name="Mallez S."/>
            <person name="Zhang Y."/>
            <person name="Obille A."/>
            <person name="Becker A."/>
            <person name="Abrahante J.E."/>
            <person name="Garbe J."/>
            <person name="Badalamenti J.P."/>
            <person name="Herman A."/>
            <person name="Mangelson H."/>
            <person name="Liachko I."/>
            <person name="Sullivan S."/>
            <person name="Sone E.D."/>
            <person name="Koren S."/>
            <person name="Silverstein K.A.T."/>
            <person name="Beckman K.B."/>
            <person name="Gohl D.M."/>
        </authorList>
    </citation>
    <scope>NUCLEOTIDE SEQUENCE</scope>
    <source>
        <strain evidence="4">Duluth1</strain>
        <tissue evidence="4">Whole animal</tissue>
    </source>
</reference>
<dbReference type="Pfam" id="PF00386">
    <property type="entry name" value="C1q"/>
    <property type="match status" value="1"/>
</dbReference>
<dbReference type="InterPro" id="IPR008983">
    <property type="entry name" value="Tumour_necrosis_fac-like_dom"/>
</dbReference>
<proteinExistence type="predicted"/>
<name>A0A9D4D1D3_DREPO</name>
<dbReference type="SMART" id="SM00110">
    <property type="entry name" value="C1Q"/>
    <property type="match status" value="1"/>
</dbReference>
<evidence type="ECO:0000313" key="5">
    <source>
        <dbReference type="Proteomes" id="UP000828390"/>
    </source>
</evidence>
<reference evidence="4" key="2">
    <citation type="submission" date="2020-11" db="EMBL/GenBank/DDBJ databases">
        <authorList>
            <person name="McCartney M.A."/>
            <person name="Auch B."/>
            <person name="Kono T."/>
            <person name="Mallez S."/>
            <person name="Becker A."/>
            <person name="Gohl D.M."/>
            <person name="Silverstein K.A.T."/>
            <person name="Koren S."/>
            <person name="Bechman K.B."/>
            <person name="Herman A."/>
            <person name="Abrahante J.E."/>
            <person name="Garbe J."/>
        </authorList>
    </citation>
    <scope>NUCLEOTIDE SEQUENCE</scope>
    <source>
        <strain evidence="4">Duluth1</strain>
        <tissue evidence="4">Whole animal</tissue>
    </source>
</reference>
<dbReference type="InterPro" id="IPR001073">
    <property type="entry name" value="C1q_dom"/>
</dbReference>
<keyword evidence="2" id="KW-0964">Secreted</keyword>
<evidence type="ECO:0000259" key="3">
    <source>
        <dbReference type="PROSITE" id="PS50871"/>
    </source>
</evidence>
<dbReference type="InterPro" id="IPR050392">
    <property type="entry name" value="Collagen/C1q_domain"/>
</dbReference>
<comment type="caution">
    <text evidence="4">The sequence shown here is derived from an EMBL/GenBank/DDBJ whole genome shotgun (WGS) entry which is preliminary data.</text>
</comment>
<comment type="subcellular location">
    <subcellularLocation>
        <location evidence="1">Secreted</location>
    </subcellularLocation>
</comment>
<dbReference type="AlphaFoldDB" id="A0A9D4D1D3"/>
<dbReference type="SUPFAM" id="SSF49842">
    <property type="entry name" value="TNF-like"/>
    <property type="match status" value="1"/>
</dbReference>
<dbReference type="PRINTS" id="PR00007">
    <property type="entry name" value="COMPLEMNTC1Q"/>
</dbReference>
<dbReference type="PROSITE" id="PS50871">
    <property type="entry name" value="C1Q"/>
    <property type="match status" value="1"/>
</dbReference>
<dbReference type="PANTHER" id="PTHR15427:SF50">
    <property type="entry name" value="COMPLEMENT C1Q TUMOR NECROSIS FACTOR-RELATED PROTEIN 2-LIKE"/>
    <property type="match status" value="1"/>
</dbReference>
<organism evidence="4 5">
    <name type="scientific">Dreissena polymorpha</name>
    <name type="common">Zebra mussel</name>
    <name type="synonym">Mytilus polymorpha</name>
    <dbReference type="NCBI Taxonomy" id="45954"/>
    <lineage>
        <taxon>Eukaryota</taxon>
        <taxon>Metazoa</taxon>
        <taxon>Spiralia</taxon>
        <taxon>Lophotrochozoa</taxon>
        <taxon>Mollusca</taxon>
        <taxon>Bivalvia</taxon>
        <taxon>Autobranchia</taxon>
        <taxon>Heteroconchia</taxon>
        <taxon>Euheterodonta</taxon>
        <taxon>Imparidentia</taxon>
        <taxon>Neoheterodontei</taxon>
        <taxon>Myida</taxon>
        <taxon>Dreissenoidea</taxon>
        <taxon>Dreissenidae</taxon>
        <taxon>Dreissena</taxon>
    </lineage>
</organism>
<sequence>MVAFTAIKETTQNNIGVNQNIIFEHVILNEGGAYHAQHGIFVAPVSGYYLFATSLLHPQINQPLRGGLMHNGNLVAIAYATENIWAQGSQTVVLKITTGDEVWIKNLDFEHEVVNGDAYSSFSGVILLKL</sequence>
<evidence type="ECO:0000313" key="4">
    <source>
        <dbReference type="EMBL" id="KAH3736860.1"/>
    </source>
</evidence>
<evidence type="ECO:0000256" key="1">
    <source>
        <dbReference type="ARBA" id="ARBA00004613"/>
    </source>
</evidence>
<feature type="domain" description="C1q" evidence="3">
    <location>
        <begin position="1"/>
        <end position="130"/>
    </location>
</feature>